<protein>
    <submittedName>
        <fullName evidence="2">Prepilin-type N-terminal cleavage/methylation domain</fullName>
    </submittedName>
</protein>
<organism evidence="2 3">
    <name type="scientific">Chthonomonas calidirosea (strain DSM 23976 / ICMP 18418 / T49)</name>
    <dbReference type="NCBI Taxonomy" id="1303518"/>
    <lineage>
        <taxon>Bacteria</taxon>
        <taxon>Bacillati</taxon>
        <taxon>Armatimonadota</taxon>
        <taxon>Chthonomonadia</taxon>
        <taxon>Chthonomonadales</taxon>
        <taxon>Chthonomonadaceae</taxon>
        <taxon>Chthonomonas</taxon>
    </lineage>
</organism>
<gene>
    <name evidence="2" type="ORF">CCALI_02585</name>
</gene>
<dbReference type="InParanoid" id="S0EXF3"/>
<dbReference type="HOGENOM" id="CLU_041661_1_1_0"/>
<dbReference type="PATRIC" id="fig|1303518.3.peg.2685"/>
<dbReference type="Pfam" id="PF07596">
    <property type="entry name" value="SBP_bac_10"/>
    <property type="match status" value="1"/>
</dbReference>
<dbReference type="AlphaFoldDB" id="S0EXF3"/>
<dbReference type="NCBIfam" id="TIGR02532">
    <property type="entry name" value="IV_pilin_GFxxxE"/>
    <property type="match status" value="1"/>
</dbReference>
<dbReference type="OrthoDB" id="241541at2"/>
<sequence length="285" mass="31318">MKKQAFTLIELLVVIAIIAILAAILFPVFAQARAKARQIACISNEKQIGLAMMMYFQDYDERAPLVRVVDNNHPIFTPKELIWKDLIYPYIKNGGRNYNNGQTYNTSGDGGAFQCPDNTTAWASSKAWGLGPGQPGDETTRYPRSYAVNDDAGVNETGPNVQFWPASYNSASGAIALLQQPASTIMIGETRIIFPDIHAEYTAYEVRSDGTPWGGQPWSVIKGHMGGMVDFIFFDGHVKAVQALQALRNDYWDCYGPNGYGTGTKWPGQAAVLQAASQVPEWSGH</sequence>
<dbReference type="RefSeq" id="WP_016483887.1">
    <property type="nucleotide sequence ID" value="NC_021487.1"/>
</dbReference>
<dbReference type="PANTHER" id="PTHR30093">
    <property type="entry name" value="GENERAL SECRETION PATHWAY PROTEIN G"/>
    <property type="match status" value="1"/>
</dbReference>
<name>S0EXF3_CHTCT</name>
<dbReference type="Pfam" id="PF07963">
    <property type="entry name" value="N_methyl"/>
    <property type="match status" value="1"/>
</dbReference>
<dbReference type="PANTHER" id="PTHR30093:SF2">
    <property type="entry name" value="TYPE II SECRETION SYSTEM PROTEIN H"/>
    <property type="match status" value="1"/>
</dbReference>
<evidence type="ECO:0000259" key="1">
    <source>
        <dbReference type="Pfam" id="PF07596"/>
    </source>
</evidence>
<dbReference type="Gene3D" id="3.30.700.10">
    <property type="entry name" value="Glycoprotein, Type 4 Pilin"/>
    <property type="match status" value="1"/>
</dbReference>
<dbReference type="KEGG" id="ccz:CCALI_02585"/>
<proteinExistence type="predicted"/>
<dbReference type="EMBL" id="HF951689">
    <property type="protein sequence ID" value="CCW36378.1"/>
    <property type="molecule type" value="Genomic_DNA"/>
</dbReference>
<accession>S0EXF3</accession>
<reference evidence="3" key="1">
    <citation type="submission" date="2013-03" db="EMBL/GenBank/DDBJ databases">
        <title>Genome sequence of Chthonomonas calidirosea, the first sequenced genome from the Armatimonadetes phylum (formally candidate division OP10).</title>
        <authorList>
            <person name="Lee K.C.Y."/>
            <person name="Morgan X.C."/>
            <person name="Dunfield P.F."/>
            <person name="Tamas I."/>
            <person name="Houghton K.M."/>
            <person name="Vyssotski M."/>
            <person name="Ryan J.L.J."/>
            <person name="Lagutin K."/>
            <person name="McDonald I.R."/>
            <person name="Stott M.B."/>
        </authorList>
    </citation>
    <scope>NUCLEOTIDE SEQUENCE [LARGE SCALE GENOMIC DNA]</scope>
    <source>
        <strain evidence="3">DSM 23976 / ICMP 18418 / T49</strain>
    </source>
</reference>
<feature type="domain" description="DUF1559" evidence="1">
    <location>
        <begin position="31"/>
        <end position="151"/>
    </location>
</feature>
<dbReference type="InterPro" id="IPR012902">
    <property type="entry name" value="N_methyl_site"/>
</dbReference>
<keyword evidence="3" id="KW-1185">Reference proteome</keyword>
<dbReference type="STRING" id="454171.CP488_01506"/>
<dbReference type="InterPro" id="IPR045584">
    <property type="entry name" value="Pilin-like"/>
</dbReference>
<evidence type="ECO:0000313" key="3">
    <source>
        <dbReference type="Proteomes" id="UP000014227"/>
    </source>
</evidence>
<dbReference type="SUPFAM" id="SSF54523">
    <property type="entry name" value="Pili subunits"/>
    <property type="match status" value="1"/>
</dbReference>
<dbReference type="eggNOG" id="COG4969">
    <property type="taxonomic scope" value="Bacteria"/>
</dbReference>
<dbReference type="InterPro" id="IPR011453">
    <property type="entry name" value="DUF1559"/>
</dbReference>
<dbReference type="Proteomes" id="UP000014227">
    <property type="component" value="Chromosome I"/>
</dbReference>
<evidence type="ECO:0000313" key="2">
    <source>
        <dbReference type="EMBL" id="CCW36378.1"/>
    </source>
</evidence>